<accession>A0A971M1X4</accession>
<evidence type="ECO:0000313" key="2">
    <source>
        <dbReference type="EMBL" id="NLW34095.1"/>
    </source>
</evidence>
<dbReference type="AlphaFoldDB" id="A0A971M1X4"/>
<organism evidence="2 3">
    <name type="scientific">Syntrophorhabdus aromaticivorans</name>
    <dbReference type="NCBI Taxonomy" id="328301"/>
    <lineage>
        <taxon>Bacteria</taxon>
        <taxon>Pseudomonadati</taxon>
        <taxon>Thermodesulfobacteriota</taxon>
        <taxon>Syntrophorhabdia</taxon>
        <taxon>Syntrophorhabdales</taxon>
        <taxon>Syntrophorhabdaceae</taxon>
        <taxon>Syntrophorhabdus</taxon>
    </lineage>
</organism>
<proteinExistence type="predicted"/>
<feature type="region of interest" description="Disordered" evidence="1">
    <location>
        <begin position="118"/>
        <end position="148"/>
    </location>
</feature>
<protein>
    <submittedName>
        <fullName evidence="2">Uncharacterized protein</fullName>
    </submittedName>
</protein>
<gene>
    <name evidence="2" type="ORF">GXY80_01245</name>
</gene>
<sequence length="148" mass="16979">MGEQQKVRTGFQLGKGVLKGRRDDIELHIEYINGKGISDPFHFFRLSRRYRFRLDQVKFDLVIVSDNDAFDFTMRYRNSLFPGVPVICCGISPTKCPNRYMFDYAAINRFATGQAQLPEGSTIPSSTIPDRNRRQGFASHRSVSTNSY</sequence>
<name>A0A971M1X4_9BACT</name>
<evidence type="ECO:0000256" key="1">
    <source>
        <dbReference type="SAM" id="MobiDB-lite"/>
    </source>
</evidence>
<reference evidence="2" key="1">
    <citation type="journal article" date="2020" name="Biotechnol. Biofuels">
        <title>New insights from the biogas microbiome by comprehensive genome-resolved metagenomics of nearly 1600 species originating from multiple anaerobic digesters.</title>
        <authorList>
            <person name="Campanaro S."/>
            <person name="Treu L."/>
            <person name="Rodriguez-R L.M."/>
            <person name="Kovalovszki A."/>
            <person name="Ziels R.M."/>
            <person name="Maus I."/>
            <person name="Zhu X."/>
            <person name="Kougias P.G."/>
            <person name="Basile A."/>
            <person name="Luo G."/>
            <person name="Schluter A."/>
            <person name="Konstantinidis K.T."/>
            <person name="Angelidaki I."/>
        </authorList>
    </citation>
    <scope>NUCLEOTIDE SEQUENCE</scope>
    <source>
        <strain evidence="2">AS06rmzACSIP_7</strain>
    </source>
</reference>
<dbReference type="Proteomes" id="UP000777265">
    <property type="component" value="Unassembled WGS sequence"/>
</dbReference>
<reference evidence="2" key="2">
    <citation type="submission" date="2020-01" db="EMBL/GenBank/DDBJ databases">
        <authorList>
            <person name="Campanaro S."/>
        </authorList>
    </citation>
    <scope>NUCLEOTIDE SEQUENCE</scope>
    <source>
        <strain evidence="2">AS06rmzACSIP_7</strain>
    </source>
</reference>
<comment type="caution">
    <text evidence="2">The sequence shown here is derived from an EMBL/GenBank/DDBJ whole genome shotgun (WGS) entry which is preliminary data.</text>
</comment>
<dbReference type="EMBL" id="JAAYEE010000021">
    <property type="protein sequence ID" value="NLW34095.1"/>
    <property type="molecule type" value="Genomic_DNA"/>
</dbReference>
<evidence type="ECO:0000313" key="3">
    <source>
        <dbReference type="Proteomes" id="UP000777265"/>
    </source>
</evidence>